<keyword evidence="9 10" id="KW-0998">Cell outer membrane</keyword>
<dbReference type="Gene3D" id="2.170.130.10">
    <property type="entry name" value="TonB-dependent receptor, plug domain"/>
    <property type="match status" value="1"/>
</dbReference>
<keyword evidence="5 12" id="KW-0732">Signal</keyword>
<keyword evidence="16" id="KW-1185">Reference proteome</keyword>
<feature type="domain" description="TonB-dependent receptor plug" evidence="14">
    <location>
        <begin position="49"/>
        <end position="152"/>
    </location>
</feature>
<keyword evidence="2 10" id="KW-0813">Transport</keyword>
<evidence type="ECO:0000259" key="14">
    <source>
        <dbReference type="Pfam" id="PF07715"/>
    </source>
</evidence>
<dbReference type="InterPro" id="IPR000531">
    <property type="entry name" value="Beta-barrel_TonB"/>
</dbReference>
<feature type="signal peptide" evidence="12">
    <location>
        <begin position="1"/>
        <end position="22"/>
    </location>
</feature>
<reference evidence="15 16" key="2">
    <citation type="journal article" date="2012" name="BMC Genomics">
        <title>The genome of Pelobacter carbinolicus reveals surprising metabolic capabilities and physiological features.</title>
        <authorList>
            <person name="Aklujkar M."/>
            <person name="Haveman S.A."/>
            <person name="Didonato R.Jr."/>
            <person name="Chertkov O."/>
            <person name="Han C.S."/>
            <person name="Land M.L."/>
            <person name="Brown P."/>
            <person name="Lovley D.R."/>
        </authorList>
    </citation>
    <scope>NUCLEOTIDE SEQUENCE [LARGE SCALE GENOMIC DNA]</scope>
    <source>
        <strain evidence="16">DSM 2380 / NBRC 103641 / GraBd1</strain>
    </source>
</reference>
<dbReference type="KEGG" id="pca:Pcar_0852"/>
<dbReference type="Pfam" id="PF07715">
    <property type="entry name" value="Plug"/>
    <property type="match status" value="1"/>
</dbReference>
<dbReference type="InterPro" id="IPR037066">
    <property type="entry name" value="Plug_dom_sf"/>
</dbReference>
<dbReference type="eggNOG" id="COG4771">
    <property type="taxonomic scope" value="Bacteria"/>
</dbReference>
<evidence type="ECO:0000256" key="3">
    <source>
        <dbReference type="ARBA" id="ARBA00022452"/>
    </source>
</evidence>
<proteinExistence type="inferred from homology"/>
<evidence type="ECO:0000256" key="12">
    <source>
        <dbReference type="SAM" id="SignalP"/>
    </source>
</evidence>
<keyword evidence="8" id="KW-0675">Receptor</keyword>
<dbReference type="Gene3D" id="2.40.170.20">
    <property type="entry name" value="TonB-dependent receptor, beta-barrel domain"/>
    <property type="match status" value="1"/>
</dbReference>
<reference evidence="16" key="1">
    <citation type="submission" date="2005-10" db="EMBL/GenBank/DDBJ databases">
        <title>Complete sequence of Pelobacter carbinolicus DSM 2380.</title>
        <authorList>
            <person name="Copeland A."/>
            <person name="Lucas S."/>
            <person name="Lapidus A."/>
            <person name="Barry K."/>
            <person name="Detter J.C."/>
            <person name="Glavina T."/>
            <person name="Hammon N."/>
            <person name="Israni S."/>
            <person name="Pitluck S."/>
            <person name="Chertkov O."/>
            <person name="Schmutz J."/>
            <person name="Larimer F."/>
            <person name="Land M."/>
            <person name="Kyrpides N."/>
            <person name="Ivanova N."/>
            <person name="Richardson P."/>
        </authorList>
    </citation>
    <scope>NUCLEOTIDE SEQUENCE [LARGE SCALE GENOMIC DNA]</scope>
    <source>
        <strain evidence="16">DSM 2380 / NBRC 103641 / GraBd1</strain>
    </source>
</reference>
<keyword evidence="6 11" id="KW-0798">TonB box</keyword>
<dbReference type="RefSeq" id="WP_011340567.1">
    <property type="nucleotide sequence ID" value="NC_007498.2"/>
</dbReference>
<evidence type="ECO:0000256" key="4">
    <source>
        <dbReference type="ARBA" id="ARBA00022692"/>
    </source>
</evidence>
<dbReference type="Proteomes" id="UP000002534">
    <property type="component" value="Chromosome"/>
</dbReference>
<evidence type="ECO:0000256" key="5">
    <source>
        <dbReference type="ARBA" id="ARBA00022729"/>
    </source>
</evidence>
<evidence type="ECO:0000313" key="15">
    <source>
        <dbReference type="EMBL" id="ABA88108.1"/>
    </source>
</evidence>
<dbReference type="InterPro" id="IPR039426">
    <property type="entry name" value="TonB-dep_rcpt-like"/>
</dbReference>
<protein>
    <submittedName>
        <fullName evidence="15">Fe(III) uptake ligand-gated TonB-dependent outer membrane channel</fullName>
    </submittedName>
</protein>
<dbReference type="PANTHER" id="PTHR30069">
    <property type="entry name" value="TONB-DEPENDENT OUTER MEMBRANE RECEPTOR"/>
    <property type="match status" value="1"/>
</dbReference>
<evidence type="ECO:0000256" key="9">
    <source>
        <dbReference type="ARBA" id="ARBA00023237"/>
    </source>
</evidence>
<dbReference type="GO" id="GO:0009279">
    <property type="term" value="C:cell outer membrane"/>
    <property type="evidence" value="ECO:0007669"/>
    <property type="project" value="UniProtKB-SubCell"/>
</dbReference>
<dbReference type="Pfam" id="PF00593">
    <property type="entry name" value="TonB_dep_Rec_b-barrel"/>
    <property type="match status" value="1"/>
</dbReference>
<dbReference type="AlphaFoldDB" id="Q3A699"/>
<evidence type="ECO:0000256" key="6">
    <source>
        <dbReference type="ARBA" id="ARBA00023077"/>
    </source>
</evidence>
<name>Q3A699_SYNC1</name>
<dbReference type="GO" id="GO:0044718">
    <property type="term" value="P:siderophore transmembrane transport"/>
    <property type="evidence" value="ECO:0007669"/>
    <property type="project" value="TreeGrafter"/>
</dbReference>
<dbReference type="HOGENOM" id="CLU_008287_18_0_7"/>
<dbReference type="EMBL" id="CP000142">
    <property type="protein sequence ID" value="ABA88108.1"/>
    <property type="molecule type" value="Genomic_DNA"/>
</dbReference>
<dbReference type="GO" id="GO:0015344">
    <property type="term" value="F:siderophore uptake transmembrane transporter activity"/>
    <property type="evidence" value="ECO:0007669"/>
    <property type="project" value="TreeGrafter"/>
</dbReference>
<dbReference type="InterPro" id="IPR036942">
    <property type="entry name" value="Beta-barrel_TonB_sf"/>
</dbReference>
<dbReference type="CDD" id="cd01347">
    <property type="entry name" value="ligand_gated_channel"/>
    <property type="match status" value="1"/>
</dbReference>
<comment type="subcellular location">
    <subcellularLocation>
        <location evidence="1 10">Cell outer membrane</location>
        <topology evidence="1 10">Multi-pass membrane protein</topology>
    </subcellularLocation>
</comment>
<accession>Q3A699</accession>
<feature type="domain" description="TonB-dependent receptor-like beta-barrel" evidence="13">
    <location>
        <begin position="312"/>
        <end position="613"/>
    </location>
</feature>
<sequence>MKNVFIAMSVLCIMMCANRTLADQVNDDQEVFETEKMVVTATMTEKIMKDAPGAIEVISAQEILEMNAQTVSEAIEEATGLLVTTETGRQKRPSIRGTGDKHTLVLIDGRRVVAGFKDLLSINQLPVDLIDHIEVVRGPASALYGSDAIGGVVNIITRRPTRRLALGATAQYGQNGYHEGEKTRGRAYVGKATERFGVFLAGGYQKQNAFDRDGVTPDDSDTIKLKSVGGRFTFSLAEGHELLAGFEAMDRELSGLRDLMNMDRLRTVEEERLNGFLQYDAKITSLSRLMLRFNHSEQENEVDTDPAIPEVSGAIGNESDAKRWLDQIEGRYSGLFYDRHLITVGTEYRVEGRKDDAGLDDDIHNLSFYGQDEYRVFDPLYLVVGCRWDEHSEFGSEWTPRVSATYHILDNLRLKASYGRGFRAPGFMELYVPTYMKQGKQICEPNADLDAETSDSYEVGIEGEYGRFQGRFMWFYTEIDDLIDAVWYMSTGSGKKKKDYYQYQNIAEATMEGVEFEGRLKLPYGFALTGNITYLDTEDKDTGKDLEGRPDYKGTLKLSYRQPLSGWAANIRFNYIGERYYSGGDEDDVFLVNTYLAKNITRQWKVFAGVDNIFNTGTTREPMFWYSGVSYDY</sequence>
<evidence type="ECO:0000256" key="11">
    <source>
        <dbReference type="RuleBase" id="RU003357"/>
    </source>
</evidence>
<organism evidence="15 16">
    <name type="scientific">Syntrophotalea carbinolica (strain DSM 2380 / NBRC 103641 / GraBd1)</name>
    <name type="common">Pelobacter carbinolicus</name>
    <dbReference type="NCBI Taxonomy" id="338963"/>
    <lineage>
        <taxon>Bacteria</taxon>
        <taxon>Pseudomonadati</taxon>
        <taxon>Thermodesulfobacteriota</taxon>
        <taxon>Desulfuromonadia</taxon>
        <taxon>Desulfuromonadales</taxon>
        <taxon>Syntrophotaleaceae</taxon>
        <taxon>Syntrophotalea</taxon>
    </lineage>
</organism>
<keyword evidence="3 10" id="KW-1134">Transmembrane beta strand</keyword>
<keyword evidence="7 10" id="KW-0472">Membrane</keyword>
<dbReference type="InterPro" id="IPR012910">
    <property type="entry name" value="Plug_dom"/>
</dbReference>
<feature type="chain" id="PRO_5004223599" evidence="12">
    <location>
        <begin position="23"/>
        <end position="633"/>
    </location>
</feature>
<gene>
    <name evidence="15" type="primary">cirA</name>
    <name evidence="15" type="ordered locus">Pcar_0852</name>
</gene>
<evidence type="ECO:0000256" key="8">
    <source>
        <dbReference type="ARBA" id="ARBA00023170"/>
    </source>
</evidence>
<keyword evidence="4 10" id="KW-0812">Transmembrane</keyword>
<evidence type="ECO:0000256" key="2">
    <source>
        <dbReference type="ARBA" id="ARBA00022448"/>
    </source>
</evidence>
<comment type="similarity">
    <text evidence="10 11">Belongs to the TonB-dependent receptor family.</text>
</comment>
<evidence type="ECO:0000256" key="10">
    <source>
        <dbReference type="PROSITE-ProRule" id="PRU01360"/>
    </source>
</evidence>
<evidence type="ECO:0000256" key="7">
    <source>
        <dbReference type="ARBA" id="ARBA00023136"/>
    </source>
</evidence>
<evidence type="ECO:0000256" key="1">
    <source>
        <dbReference type="ARBA" id="ARBA00004571"/>
    </source>
</evidence>
<dbReference type="STRING" id="338963.Pcar_0852"/>
<dbReference type="PANTHER" id="PTHR30069:SF29">
    <property type="entry name" value="HEMOGLOBIN AND HEMOGLOBIN-HAPTOGLOBIN-BINDING PROTEIN 1-RELATED"/>
    <property type="match status" value="1"/>
</dbReference>
<dbReference type="OrthoDB" id="9800913at2"/>
<dbReference type="PROSITE" id="PS52016">
    <property type="entry name" value="TONB_DEPENDENT_REC_3"/>
    <property type="match status" value="1"/>
</dbReference>
<dbReference type="SUPFAM" id="SSF56935">
    <property type="entry name" value="Porins"/>
    <property type="match status" value="1"/>
</dbReference>
<evidence type="ECO:0000259" key="13">
    <source>
        <dbReference type="Pfam" id="PF00593"/>
    </source>
</evidence>
<evidence type="ECO:0000313" key="16">
    <source>
        <dbReference type="Proteomes" id="UP000002534"/>
    </source>
</evidence>